<evidence type="ECO:0000256" key="3">
    <source>
        <dbReference type="ARBA" id="ARBA00022801"/>
    </source>
</evidence>
<name>A0ABW4E332_9LACO</name>
<comment type="similarity">
    <text evidence="5 6">Belongs to the XseA family.</text>
</comment>
<dbReference type="NCBIfam" id="TIGR00237">
    <property type="entry name" value="xseA"/>
    <property type="match status" value="1"/>
</dbReference>
<evidence type="ECO:0000256" key="6">
    <source>
        <dbReference type="RuleBase" id="RU004355"/>
    </source>
</evidence>
<evidence type="ECO:0000256" key="2">
    <source>
        <dbReference type="ARBA" id="ARBA00022722"/>
    </source>
</evidence>
<keyword evidence="2 5" id="KW-0540">Nuclease</keyword>
<evidence type="ECO:0000259" key="7">
    <source>
        <dbReference type="Pfam" id="PF02601"/>
    </source>
</evidence>
<dbReference type="InterPro" id="IPR025824">
    <property type="entry name" value="OB-fold_nuc-bd_dom"/>
</dbReference>
<organism evidence="9 10">
    <name type="scientific">Lacticaseibacillus baoqingensis</name>
    <dbReference type="NCBI Taxonomy" id="2486013"/>
    <lineage>
        <taxon>Bacteria</taxon>
        <taxon>Bacillati</taxon>
        <taxon>Bacillota</taxon>
        <taxon>Bacilli</taxon>
        <taxon>Lactobacillales</taxon>
        <taxon>Lactobacillaceae</taxon>
        <taxon>Lacticaseibacillus</taxon>
    </lineage>
</organism>
<dbReference type="EMBL" id="JBHTON010000007">
    <property type="protein sequence ID" value="MFD1484342.1"/>
    <property type="molecule type" value="Genomic_DNA"/>
</dbReference>
<dbReference type="HAMAP" id="MF_00378">
    <property type="entry name" value="Exonuc_7_L"/>
    <property type="match status" value="1"/>
</dbReference>
<evidence type="ECO:0000259" key="8">
    <source>
        <dbReference type="Pfam" id="PF13742"/>
    </source>
</evidence>
<keyword evidence="10" id="KW-1185">Reference proteome</keyword>
<feature type="domain" description="Exonuclease VII large subunit C-terminal" evidence="7">
    <location>
        <begin position="126"/>
        <end position="438"/>
    </location>
</feature>
<dbReference type="Pfam" id="PF13742">
    <property type="entry name" value="tRNA_anti_2"/>
    <property type="match status" value="1"/>
</dbReference>
<evidence type="ECO:0000313" key="9">
    <source>
        <dbReference type="EMBL" id="MFD1484342.1"/>
    </source>
</evidence>
<comment type="catalytic activity">
    <reaction evidence="5 6">
        <text>Exonucleolytic cleavage in either 5'- to 3'- or 3'- to 5'-direction to yield nucleoside 5'-phosphates.</text>
        <dbReference type="EC" id="3.1.11.6"/>
    </reaction>
</comment>
<comment type="subcellular location">
    <subcellularLocation>
        <location evidence="5 6">Cytoplasm</location>
    </subcellularLocation>
</comment>
<keyword evidence="3 5" id="KW-0378">Hydrolase</keyword>
<comment type="caution">
    <text evidence="9">The sequence shown here is derived from an EMBL/GenBank/DDBJ whole genome shotgun (WGS) entry which is preliminary data.</text>
</comment>
<sequence length="448" mass="49614">MSNNEYLSVTALTAYLKRKFDQDPYLGRVYLTGELSNFRLRPGHQYFSLKDDHAKISAVMFKAAFSKLKFKPEEGMKVLVVGRVTMYSASGQYQIVIERMEPDGVGAFYQAYEQLKAKLEQEGLFKKHQRPLRQFPKRVAVITSPSGAVIHDIMTTVARRYPSLQLTLFPAQVQGEAAADSLVAQMQQVTKMGPFDALIIGRGGGSIEDLWPFNEEKVARALAEMPMPVVSSVGHETDTTIVDFIADHRAATPTAAAELVTPITLVDALNGIGQYRSRLHVAMQTRLAGLQERVAHVSGSVVLTQPERLYEQQSQTVDRLKTRLQQAMQMQVQTLAHRLSLCATGLTPNRLQLRLAASQQAVVNAHQRLLHATTATIAQKRQALAAAAEGLDHLSPLKILGRGYAFVTDDAGEMLKRQADYHPGDEVQVHLADGQVPVRVLERKHEDG</sequence>
<dbReference type="InterPro" id="IPR020579">
    <property type="entry name" value="Exonuc_VII_lsu_C"/>
</dbReference>
<dbReference type="GO" id="GO:0008855">
    <property type="term" value="F:exodeoxyribonuclease VII activity"/>
    <property type="evidence" value="ECO:0007669"/>
    <property type="project" value="UniProtKB-EC"/>
</dbReference>
<dbReference type="PANTHER" id="PTHR30008:SF0">
    <property type="entry name" value="EXODEOXYRIBONUCLEASE 7 LARGE SUBUNIT"/>
    <property type="match status" value="1"/>
</dbReference>
<dbReference type="RefSeq" id="WP_125750572.1">
    <property type="nucleotide sequence ID" value="NZ_JBHTON010000007.1"/>
</dbReference>
<reference evidence="10" key="1">
    <citation type="journal article" date="2019" name="Int. J. Syst. Evol. Microbiol.">
        <title>The Global Catalogue of Microorganisms (GCM) 10K type strain sequencing project: providing services to taxonomists for standard genome sequencing and annotation.</title>
        <authorList>
            <consortium name="The Broad Institute Genomics Platform"/>
            <consortium name="The Broad Institute Genome Sequencing Center for Infectious Disease"/>
            <person name="Wu L."/>
            <person name="Ma J."/>
        </authorList>
    </citation>
    <scope>NUCLEOTIDE SEQUENCE [LARGE SCALE GENOMIC DNA]</scope>
    <source>
        <strain evidence="10">CCM 8903</strain>
    </source>
</reference>
<dbReference type="Proteomes" id="UP001597252">
    <property type="component" value="Unassembled WGS sequence"/>
</dbReference>
<keyword evidence="1 5" id="KW-0963">Cytoplasm</keyword>
<keyword evidence="4 5" id="KW-0269">Exonuclease</keyword>
<gene>
    <name evidence="5 9" type="primary">xseA</name>
    <name evidence="9" type="ORF">ACFQ5J_03735</name>
</gene>
<dbReference type="EC" id="3.1.11.6" evidence="5"/>
<evidence type="ECO:0000256" key="5">
    <source>
        <dbReference type="HAMAP-Rule" id="MF_00378"/>
    </source>
</evidence>
<accession>A0ABW4E332</accession>
<comment type="subunit">
    <text evidence="5">Heterooligomer composed of large and small subunits.</text>
</comment>
<feature type="domain" description="OB-fold nucleic acid binding" evidence="8">
    <location>
        <begin position="7"/>
        <end position="101"/>
    </location>
</feature>
<evidence type="ECO:0000313" key="10">
    <source>
        <dbReference type="Proteomes" id="UP001597252"/>
    </source>
</evidence>
<dbReference type="Pfam" id="PF02601">
    <property type="entry name" value="Exonuc_VII_L"/>
    <property type="match status" value="1"/>
</dbReference>
<evidence type="ECO:0000256" key="1">
    <source>
        <dbReference type="ARBA" id="ARBA00022490"/>
    </source>
</evidence>
<dbReference type="PANTHER" id="PTHR30008">
    <property type="entry name" value="EXODEOXYRIBONUCLEASE 7 LARGE SUBUNIT"/>
    <property type="match status" value="1"/>
</dbReference>
<protein>
    <recommendedName>
        <fullName evidence="5">Exodeoxyribonuclease 7 large subunit</fullName>
        <ecNumber evidence="5">3.1.11.6</ecNumber>
    </recommendedName>
    <alternativeName>
        <fullName evidence="5">Exodeoxyribonuclease VII large subunit</fullName>
        <shortName evidence="5">Exonuclease VII large subunit</shortName>
    </alternativeName>
</protein>
<dbReference type="CDD" id="cd04489">
    <property type="entry name" value="ExoVII_LU_OBF"/>
    <property type="match status" value="1"/>
</dbReference>
<dbReference type="InterPro" id="IPR003753">
    <property type="entry name" value="Exonuc_VII_L"/>
</dbReference>
<evidence type="ECO:0000256" key="4">
    <source>
        <dbReference type="ARBA" id="ARBA00022839"/>
    </source>
</evidence>
<proteinExistence type="inferred from homology"/>
<comment type="function">
    <text evidence="5">Bidirectionally degrades single-stranded DNA into large acid-insoluble oligonucleotides, which are then degraded further into small acid-soluble oligonucleotides.</text>
</comment>